<keyword evidence="8" id="KW-1185">Reference proteome</keyword>
<dbReference type="InterPro" id="IPR006076">
    <property type="entry name" value="FAD-dep_OxRdtase"/>
</dbReference>
<sequence length="325" mass="33828">MRVAVVGAGPIGLACAWRLAQRGHAVTVHSDGTLGAWHAAAGMLAPVAEAAFGEHRLTELLVASVRAWPAFAAELGDVGFARSGSLLVGVTPADQAEIARYRSYQDSLGLPVDALSAVEVRQREPALQPGVRAGAYTEIDAQVDPRRLVERLTSAVGAAGVATAGQVRDLSEVDADVTVVAAGCGTAALTGLPIHPVRGETLRLRGGPKLTHLIRGYVHGRHVYLVPRPDGELVVGATSTEDTDPRPSAGGVHELLSDAIALVPGVREAVFTEVTVGFRPATPDNLPIVDVVRPGLVVAAGHYRNGIALTPWTAERVVTLVEAAR</sequence>
<dbReference type="InterPro" id="IPR012727">
    <property type="entry name" value="Gly_oxidase_ThiO"/>
</dbReference>
<dbReference type="RefSeq" id="WP_253759975.1">
    <property type="nucleotide sequence ID" value="NZ_JAMZDZ010000001.1"/>
</dbReference>
<dbReference type="Proteomes" id="UP001595816">
    <property type="component" value="Unassembled WGS sequence"/>
</dbReference>
<dbReference type="NCBIfam" id="TIGR02352">
    <property type="entry name" value="thiamin_ThiO"/>
    <property type="match status" value="1"/>
</dbReference>
<name>A0ABV8LHQ8_9ACTN</name>
<protein>
    <recommendedName>
        <fullName evidence="5">glycine oxidase</fullName>
        <ecNumber evidence="5">1.4.3.19</ecNumber>
    </recommendedName>
</protein>
<dbReference type="SUPFAM" id="SSF54373">
    <property type="entry name" value="FAD-linked reductases, C-terminal domain"/>
    <property type="match status" value="1"/>
</dbReference>
<dbReference type="Pfam" id="PF01266">
    <property type="entry name" value="DAO"/>
    <property type="match status" value="1"/>
</dbReference>
<keyword evidence="3 7" id="KW-0560">Oxidoreductase</keyword>
<comment type="caution">
    <text evidence="7">The sequence shown here is derived from an EMBL/GenBank/DDBJ whole genome shotgun (WGS) entry which is preliminary data.</text>
</comment>
<dbReference type="SUPFAM" id="SSF51905">
    <property type="entry name" value="FAD/NAD(P)-binding domain"/>
    <property type="match status" value="1"/>
</dbReference>
<evidence type="ECO:0000256" key="1">
    <source>
        <dbReference type="ARBA" id="ARBA00004948"/>
    </source>
</evidence>
<evidence type="ECO:0000256" key="4">
    <source>
        <dbReference type="ARBA" id="ARBA00049872"/>
    </source>
</evidence>
<dbReference type="EC" id="1.4.3.19" evidence="5"/>
<comment type="catalytic activity">
    <reaction evidence="4">
        <text>glycine + O2 + H2O = glyoxylate + H2O2 + NH4(+)</text>
        <dbReference type="Rhea" id="RHEA:11532"/>
        <dbReference type="ChEBI" id="CHEBI:15377"/>
        <dbReference type="ChEBI" id="CHEBI:15379"/>
        <dbReference type="ChEBI" id="CHEBI:16240"/>
        <dbReference type="ChEBI" id="CHEBI:28938"/>
        <dbReference type="ChEBI" id="CHEBI:36655"/>
        <dbReference type="ChEBI" id="CHEBI:57305"/>
        <dbReference type="EC" id="1.4.3.19"/>
    </reaction>
</comment>
<evidence type="ECO:0000256" key="3">
    <source>
        <dbReference type="ARBA" id="ARBA00023002"/>
    </source>
</evidence>
<comment type="pathway">
    <text evidence="1">Cofactor biosynthesis; thiamine diphosphate biosynthesis.</text>
</comment>
<dbReference type="PROSITE" id="PS51257">
    <property type="entry name" value="PROKAR_LIPOPROTEIN"/>
    <property type="match status" value="1"/>
</dbReference>
<dbReference type="Gene3D" id="3.50.50.60">
    <property type="entry name" value="FAD/NAD(P)-binding domain"/>
    <property type="match status" value="1"/>
</dbReference>
<organism evidence="7 8">
    <name type="scientific">Hamadaea flava</name>
    <dbReference type="NCBI Taxonomy" id="1742688"/>
    <lineage>
        <taxon>Bacteria</taxon>
        <taxon>Bacillati</taxon>
        <taxon>Actinomycetota</taxon>
        <taxon>Actinomycetes</taxon>
        <taxon>Micromonosporales</taxon>
        <taxon>Micromonosporaceae</taxon>
        <taxon>Hamadaea</taxon>
    </lineage>
</organism>
<keyword evidence="2" id="KW-0784">Thiamine biosynthesis</keyword>
<dbReference type="GO" id="GO:0043799">
    <property type="term" value="F:glycine oxidase activity"/>
    <property type="evidence" value="ECO:0007669"/>
    <property type="project" value="UniProtKB-EC"/>
</dbReference>
<reference evidence="8" key="1">
    <citation type="journal article" date="2019" name="Int. J. Syst. Evol. Microbiol.">
        <title>The Global Catalogue of Microorganisms (GCM) 10K type strain sequencing project: providing services to taxonomists for standard genome sequencing and annotation.</title>
        <authorList>
            <consortium name="The Broad Institute Genomics Platform"/>
            <consortium name="The Broad Institute Genome Sequencing Center for Infectious Disease"/>
            <person name="Wu L."/>
            <person name="Ma J."/>
        </authorList>
    </citation>
    <scope>NUCLEOTIDE SEQUENCE [LARGE SCALE GENOMIC DNA]</scope>
    <source>
        <strain evidence="8">CGMCC 4.7289</strain>
    </source>
</reference>
<dbReference type="PANTHER" id="PTHR13847:SF289">
    <property type="entry name" value="GLYCINE OXIDASE"/>
    <property type="match status" value="1"/>
</dbReference>
<dbReference type="Gene3D" id="3.30.9.10">
    <property type="entry name" value="D-Amino Acid Oxidase, subunit A, domain 2"/>
    <property type="match status" value="1"/>
</dbReference>
<proteinExistence type="predicted"/>
<accession>A0ABV8LHQ8</accession>
<feature type="domain" description="FAD dependent oxidoreductase" evidence="6">
    <location>
        <begin position="2"/>
        <end position="318"/>
    </location>
</feature>
<dbReference type="InterPro" id="IPR036188">
    <property type="entry name" value="FAD/NAD-bd_sf"/>
</dbReference>
<evidence type="ECO:0000313" key="7">
    <source>
        <dbReference type="EMBL" id="MFC4129753.1"/>
    </source>
</evidence>
<evidence type="ECO:0000256" key="5">
    <source>
        <dbReference type="ARBA" id="ARBA00050018"/>
    </source>
</evidence>
<dbReference type="PANTHER" id="PTHR13847">
    <property type="entry name" value="SARCOSINE DEHYDROGENASE-RELATED"/>
    <property type="match status" value="1"/>
</dbReference>
<dbReference type="EMBL" id="JBHSAY010000003">
    <property type="protein sequence ID" value="MFC4129753.1"/>
    <property type="molecule type" value="Genomic_DNA"/>
</dbReference>
<evidence type="ECO:0000256" key="2">
    <source>
        <dbReference type="ARBA" id="ARBA00022977"/>
    </source>
</evidence>
<evidence type="ECO:0000259" key="6">
    <source>
        <dbReference type="Pfam" id="PF01266"/>
    </source>
</evidence>
<gene>
    <name evidence="7" type="primary">thiO</name>
    <name evidence="7" type="ORF">ACFOZ4_03965</name>
</gene>
<evidence type="ECO:0000313" key="8">
    <source>
        <dbReference type="Proteomes" id="UP001595816"/>
    </source>
</evidence>